<dbReference type="AlphaFoldDB" id="A0A813LFV3"/>
<gene>
    <name evidence="3" type="ORF">PGLA2088_LOCUS42969</name>
</gene>
<comment type="caution">
    <text evidence="3">The sequence shown here is derived from an EMBL/GenBank/DDBJ whole genome shotgun (WGS) entry which is preliminary data.</text>
</comment>
<name>A0A813LFV3_POLGL</name>
<sequence length="278" mass="29185">AACAKGAAALRAASATAKPSAARDKSNNNNKNNNNNNNKDNNNNSSAAGDKRNVEGPQPADAAPSVEGPQPADAAPSVEEPRLSPSVTGSNGLQNVEYPCTSFVPHPIPAVQGFGASREKCRLALSQVVHNEVFQLQSWLLAAAGPGGGPEPCLRAAVSTLQAILMASKKACDEAAQLSLLWIVPAKHLRQEIQAVSHAAKLQERRKALQREIREVDSRTVLMSRLESCIQNGRAEEADLRESVRVGGAGAAAADVERKVNEVTRRAHALASLLGGCS</sequence>
<dbReference type="Proteomes" id="UP000626109">
    <property type="component" value="Unassembled WGS sequence"/>
</dbReference>
<evidence type="ECO:0000256" key="1">
    <source>
        <dbReference type="SAM" id="Coils"/>
    </source>
</evidence>
<reference evidence="3" key="1">
    <citation type="submission" date="2021-02" db="EMBL/GenBank/DDBJ databases">
        <authorList>
            <person name="Dougan E. K."/>
            <person name="Rhodes N."/>
            <person name="Thang M."/>
            <person name="Chan C."/>
        </authorList>
    </citation>
    <scope>NUCLEOTIDE SEQUENCE</scope>
</reference>
<feature type="region of interest" description="Disordered" evidence="2">
    <location>
        <begin position="1"/>
        <end position="90"/>
    </location>
</feature>
<dbReference type="EMBL" id="CAJNNW010034570">
    <property type="protein sequence ID" value="CAE8723184.1"/>
    <property type="molecule type" value="Genomic_DNA"/>
</dbReference>
<feature type="non-terminal residue" evidence="3">
    <location>
        <position position="278"/>
    </location>
</feature>
<feature type="coiled-coil region" evidence="1">
    <location>
        <begin position="186"/>
        <end position="219"/>
    </location>
</feature>
<evidence type="ECO:0000256" key="2">
    <source>
        <dbReference type="SAM" id="MobiDB-lite"/>
    </source>
</evidence>
<organism evidence="3 4">
    <name type="scientific">Polarella glacialis</name>
    <name type="common">Dinoflagellate</name>
    <dbReference type="NCBI Taxonomy" id="89957"/>
    <lineage>
        <taxon>Eukaryota</taxon>
        <taxon>Sar</taxon>
        <taxon>Alveolata</taxon>
        <taxon>Dinophyceae</taxon>
        <taxon>Suessiales</taxon>
        <taxon>Suessiaceae</taxon>
        <taxon>Polarella</taxon>
    </lineage>
</organism>
<feature type="compositionally biased region" description="Low complexity" evidence="2">
    <location>
        <begin position="27"/>
        <end position="46"/>
    </location>
</feature>
<accession>A0A813LFV3</accession>
<evidence type="ECO:0000313" key="3">
    <source>
        <dbReference type="EMBL" id="CAE8723184.1"/>
    </source>
</evidence>
<feature type="compositionally biased region" description="Low complexity" evidence="2">
    <location>
        <begin position="1"/>
        <end position="20"/>
    </location>
</feature>
<evidence type="ECO:0000313" key="4">
    <source>
        <dbReference type="Proteomes" id="UP000626109"/>
    </source>
</evidence>
<proteinExistence type="predicted"/>
<keyword evidence="1" id="KW-0175">Coiled coil</keyword>
<protein>
    <submittedName>
        <fullName evidence="3">Uncharacterized protein</fullName>
    </submittedName>
</protein>